<dbReference type="Proteomes" id="UP000719412">
    <property type="component" value="Unassembled WGS sequence"/>
</dbReference>
<feature type="region of interest" description="Disordered" evidence="1">
    <location>
        <begin position="230"/>
        <end position="249"/>
    </location>
</feature>
<sequence>MAPVSRFREVSSSPVSQRRSRTACVRWSGETPGCEGEHEAFDRIARNVASQDLVLQSLALQRHPNEILPRYRNRRVDSQPKRTKLIQIVSDGSLVIRYFSKTSSRHYFHHQQQVAHESPTEVTSFSNHPRKGWLSAKIEGLVHDGKIEVIRVNDTPDGLRWALAHHVYGKRAISGEIDPDVISSGDFGDNLQIERKVLCLPRKRKLKVGRMGTKSLAMGLPTPSLATARHKMEEKKKDHDKTARRNMDLRLRLRASTYKSFRALKPPTGPPY</sequence>
<reference evidence="2" key="1">
    <citation type="journal article" date="2020" name="J Insects Food Feed">
        <title>The yellow mealworm (Tenebrio molitor) genome: a resource for the emerging insects as food and feed industry.</title>
        <authorList>
            <person name="Eriksson T."/>
            <person name="Andere A."/>
            <person name="Kelstrup H."/>
            <person name="Emery V."/>
            <person name="Picard C."/>
        </authorList>
    </citation>
    <scope>NUCLEOTIDE SEQUENCE</scope>
    <source>
        <strain evidence="2">Stoneville</strain>
        <tissue evidence="2">Whole head</tissue>
    </source>
</reference>
<name>A0A8J6LBH9_TENMO</name>
<dbReference type="AlphaFoldDB" id="A0A8J6LBH9"/>
<organism evidence="2 3">
    <name type="scientific">Tenebrio molitor</name>
    <name type="common">Yellow mealworm beetle</name>
    <dbReference type="NCBI Taxonomy" id="7067"/>
    <lineage>
        <taxon>Eukaryota</taxon>
        <taxon>Metazoa</taxon>
        <taxon>Ecdysozoa</taxon>
        <taxon>Arthropoda</taxon>
        <taxon>Hexapoda</taxon>
        <taxon>Insecta</taxon>
        <taxon>Pterygota</taxon>
        <taxon>Neoptera</taxon>
        <taxon>Endopterygota</taxon>
        <taxon>Coleoptera</taxon>
        <taxon>Polyphaga</taxon>
        <taxon>Cucujiformia</taxon>
        <taxon>Tenebrionidae</taxon>
        <taxon>Tenebrio</taxon>
    </lineage>
</organism>
<evidence type="ECO:0000313" key="3">
    <source>
        <dbReference type="Proteomes" id="UP000719412"/>
    </source>
</evidence>
<dbReference type="EMBL" id="JABDTM020025430">
    <property type="protein sequence ID" value="KAH0813278.1"/>
    <property type="molecule type" value="Genomic_DNA"/>
</dbReference>
<proteinExistence type="predicted"/>
<comment type="caution">
    <text evidence="2">The sequence shown here is derived from an EMBL/GenBank/DDBJ whole genome shotgun (WGS) entry which is preliminary data.</text>
</comment>
<evidence type="ECO:0000313" key="2">
    <source>
        <dbReference type="EMBL" id="KAH0813278.1"/>
    </source>
</evidence>
<accession>A0A8J6LBH9</accession>
<reference evidence="2" key="2">
    <citation type="submission" date="2021-08" db="EMBL/GenBank/DDBJ databases">
        <authorList>
            <person name="Eriksson T."/>
        </authorList>
    </citation>
    <scope>NUCLEOTIDE SEQUENCE</scope>
    <source>
        <strain evidence="2">Stoneville</strain>
        <tissue evidence="2">Whole head</tissue>
    </source>
</reference>
<gene>
    <name evidence="2" type="ORF">GEV33_009512</name>
</gene>
<evidence type="ECO:0000256" key="1">
    <source>
        <dbReference type="SAM" id="MobiDB-lite"/>
    </source>
</evidence>
<keyword evidence="3" id="KW-1185">Reference proteome</keyword>
<protein>
    <submittedName>
        <fullName evidence="2">Uncharacterized protein</fullName>
    </submittedName>
</protein>